<organism evidence="1 2">
    <name type="scientific">Phytophthora rubi</name>
    <dbReference type="NCBI Taxonomy" id="129364"/>
    <lineage>
        <taxon>Eukaryota</taxon>
        <taxon>Sar</taxon>
        <taxon>Stramenopiles</taxon>
        <taxon>Oomycota</taxon>
        <taxon>Peronosporomycetes</taxon>
        <taxon>Peronosporales</taxon>
        <taxon>Peronosporaceae</taxon>
        <taxon>Phytophthora</taxon>
    </lineage>
</organism>
<evidence type="ECO:0000313" key="2">
    <source>
        <dbReference type="Proteomes" id="UP000435112"/>
    </source>
</evidence>
<dbReference type="EMBL" id="QXFU01001383">
    <property type="protein sequence ID" value="KAE9003574.1"/>
    <property type="molecule type" value="Genomic_DNA"/>
</dbReference>
<name>A0A6A3KIJ6_9STRA</name>
<proteinExistence type="predicted"/>
<accession>A0A6A3KIJ6</accession>
<gene>
    <name evidence="1" type="ORF">PR002_g17299</name>
</gene>
<comment type="caution">
    <text evidence="1">The sequence shown here is derived from an EMBL/GenBank/DDBJ whole genome shotgun (WGS) entry which is preliminary data.</text>
</comment>
<evidence type="ECO:0000313" key="1">
    <source>
        <dbReference type="EMBL" id="KAE9003574.1"/>
    </source>
</evidence>
<reference evidence="1 2" key="1">
    <citation type="submission" date="2018-09" db="EMBL/GenBank/DDBJ databases">
        <title>Genomic investigation of the strawberry pathogen Phytophthora fragariae indicates pathogenicity is determined by transcriptional variation in three key races.</title>
        <authorList>
            <person name="Adams T.M."/>
            <person name="Armitage A.D."/>
            <person name="Sobczyk M.K."/>
            <person name="Bates H.J."/>
            <person name="Dunwell J.M."/>
            <person name="Nellist C.F."/>
            <person name="Harrison R.J."/>
        </authorList>
    </citation>
    <scope>NUCLEOTIDE SEQUENCE [LARGE SCALE GENOMIC DNA]</scope>
    <source>
        <strain evidence="1 2">SCRP324</strain>
    </source>
</reference>
<sequence length="35" mass="4032">MVACKSSKYHTQNLVVRVDKMFARKEAPVPRPRTS</sequence>
<dbReference type="AlphaFoldDB" id="A0A6A3KIJ6"/>
<dbReference type="Proteomes" id="UP000435112">
    <property type="component" value="Unassembled WGS sequence"/>
</dbReference>
<protein>
    <submittedName>
        <fullName evidence="1">Uncharacterized protein</fullName>
    </submittedName>
</protein>